<dbReference type="InterPro" id="IPR035433">
    <property type="entry name" value="NFU1-like"/>
</dbReference>
<organism evidence="3 4">
    <name type="scientific">Spirosoma montaniterrae</name>
    <dbReference type="NCBI Taxonomy" id="1178516"/>
    <lineage>
        <taxon>Bacteria</taxon>
        <taxon>Pseudomonadati</taxon>
        <taxon>Bacteroidota</taxon>
        <taxon>Cytophagia</taxon>
        <taxon>Cytophagales</taxon>
        <taxon>Cytophagaceae</taxon>
        <taxon>Spirosoma</taxon>
    </lineage>
</organism>
<dbReference type="PIRSF" id="PIRSF036773">
    <property type="entry name" value="HIRIP5"/>
    <property type="match status" value="1"/>
</dbReference>
<dbReference type="AlphaFoldDB" id="A0A1P9X4A5"/>
<feature type="domain" description="Scaffold protein Nfu/NifU N-terminal" evidence="2">
    <location>
        <begin position="11"/>
        <end position="102"/>
    </location>
</feature>
<evidence type="ECO:0000313" key="4">
    <source>
        <dbReference type="Proteomes" id="UP000187941"/>
    </source>
</evidence>
<dbReference type="InterPro" id="IPR014824">
    <property type="entry name" value="Nfu/NifU_N"/>
</dbReference>
<dbReference type="OrthoDB" id="9796965at2"/>
<dbReference type="SUPFAM" id="SSF110836">
    <property type="entry name" value="Hypothetical protein SAV1430"/>
    <property type="match status" value="1"/>
</dbReference>
<dbReference type="STRING" id="1178516.AWR27_12180"/>
<comment type="similarity">
    <text evidence="1">Belongs to the NifU family.</text>
</comment>
<dbReference type="InterPro" id="IPR036498">
    <property type="entry name" value="Nfu/NifU_N_sf"/>
</dbReference>
<dbReference type="PANTHER" id="PTHR11178:SF1">
    <property type="entry name" value="NFU1 IRON-SULFUR CLUSTER SCAFFOLD HOMOLOG, MITOCHONDRIAL"/>
    <property type="match status" value="1"/>
</dbReference>
<dbReference type="InterPro" id="IPR001075">
    <property type="entry name" value="NIF_FeS_clus_asmbl_NifU_C"/>
</dbReference>
<dbReference type="RefSeq" id="WP_077133958.1">
    <property type="nucleotide sequence ID" value="NZ_CP014263.1"/>
</dbReference>
<protein>
    <submittedName>
        <fullName evidence="3">Thioredoxin</fullName>
    </submittedName>
</protein>
<evidence type="ECO:0000259" key="2">
    <source>
        <dbReference type="SMART" id="SM00932"/>
    </source>
</evidence>
<dbReference type="EMBL" id="CP014263">
    <property type="protein sequence ID" value="AQG82459.1"/>
    <property type="molecule type" value="Genomic_DNA"/>
</dbReference>
<accession>A0A1P9X4A5</accession>
<dbReference type="SUPFAM" id="SSF117916">
    <property type="entry name" value="Fe-S cluster assembly (FSCA) domain-like"/>
    <property type="match status" value="1"/>
</dbReference>
<dbReference type="KEGG" id="smon:AWR27_12180"/>
<dbReference type="SMART" id="SM00932">
    <property type="entry name" value="Nfu_N"/>
    <property type="match status" value="1"/>
</dbReference>
<proteinExistence type="inferred from homology"/>
<reference evidence="3 4" key="1">
    <citation type="submission" date="2016-01" db="EMBL/GenBank/DDBJ databases">
        <authorList>
            <person name="Oliw E.H."/>
        </authorList>
    </citation>
    <scope>NUCLEOTIDE SEQUENCE [LARGE SCALE GENOMIC DNA]</scope>
    <source>
        <strain evidence="3 4">DY10</strain>
    </source>
</reference>
<dbReference type="Gene3D" id="3.30.300.130">
    <property type="entry name" value="Fe-S cluster assembly (FSCA)"/>
    <property type="match status" value="1"/>
</dbReference>
<dbReference type="GO" id="GO:0016226">
    <property type="term" value="P:iron-sulfur cluster assembly"/>
    <property type="evidence" value="ECO:0007669"/>
    <property type="project" value="InterPro"/>
</dbReference>
<sequence>MNSALNRPVSIFTEGSPNPNSMKFVVNFELVPSGLSFDYATPGDALLDGKASPLVVALFGFDFVRRVFISSNFITITKDDETDWDEIMLELKYFLKDYFGEQKPVFSQRTMDANSAKLDMDSETVQKIKAVLDQYIKPAVESDGGAINFYSFDESSGTVKVLLQGSCSGCPSSTLTLKAGIENLLTRLVPEVKLVEAEGV</sequence>
<dbReference type="GO" id="GO:0005506">
    <property type="term" value="F:iron ion binding"/>
    <property type="evidence" value="ECO:0007669"/>
    <property type="project" value="InterPro"/>
</dbReference>
<evidence type="ECO:0000313" key="3">
    <source>
        <dbReference type="EMBL" id="AQG82459.1"/>
    </source>
</evidence>
<keyword evidence="4" id="KW-1185">Reference proteome</keyword>
<evidence type="ECO:0000256" key="1">
    <source>
        <dbReference type="ARBA" id="ARBA00006420"/>
    </source>
</evidence>
<dbReference type="PANTHER" id="PTHR11178">
    <property type="entry name" value="IRON-SULFUR CLUSTER SCAFFOLD PROTEIN NFU-RELATED"/>
    <property type="match status" value="1"/>
</dbReference>
<dbReference type="GO" id="GO:0051536">
    <property type="term" value="F:iron-sulfur cluster binding"/>
    <property type="evidence" value="ECO:0007669"/>
    <property type="project" value="InterPro"/>
</dbReference>
<dbReference type="Pfam" id="PF08712">
    <property type="entry name" value="Nfu_N"/>
    <property type="match status" value="1"/>
</dbReference>
<dbReference type="InterPro" id="IPR034904">
    <property type="entry name" value="FSCA_dom_sf"/>
</dbReference>
<name>A0A1P9X4A5_9BACT</name>
<gene>
    <name evidence="3" type="ORF">AWR27_12180</name>
</gene>
<dbReference type="Proteomes" id="UP000187941">
    <property type="component" value="Chromosome"/>
</dbReference>
<dbReference type="Pfam" id="PF01106">
    <property type="entry name" value="NifU"/>
    <property type="match status" value="1"/>
</dbReference>
<dbReference type="Gene3D" id="3.30.1370.70">
    <property type="entry name" value="Scaffold protein Nfu/NifU, N-terminal domain"/>
    <property type="match status" value="1"/>
</dbReference>